<dbReference type="PROSITE" id="PS51186">
    <property type="entry name" value="GNAT"/>
    <property type="match status" value="1"/>
</dbReference>
<gene>
    <name evidence="2" type="ORF">QO014_003974</name>
</gene>
<evidence type="ECO:0000313" key="2">
    <source>
        <dbReference type="EMBL" id="MDQ0439568.1"/>
    </source>
</evidence>
<evidence type="ECO:0000259" key="1">
    <source>
        <dbReference type="PROSITE" id="PS51186"/>
    </source>
</evidence>
<dbReference type="Proteomes" id="UP001241603">
    <property type="component" value="Unassembled WGS sequence"/>
</dbReference>
<dbReference type="InterPro" id="IPR016181">
    <property type="entry name" value="Acyl_CoA_acyltransferase"/>
</dbReference>
<comment type="caution">
    <text evidence="2">The sequence shown here is derived from an EMBL/GenBank/DDBJ whole genome shotgun (WGS) entry which is preliminary data.</text>
</comment>
<name>A0ABU0HB79_9HYPH</name>
<dbReference type="InterPro" id="IPR000182">
    <property type="entry name" value="GNAT_dom"/>
</dbReference>
<sequence>METIRHAVRRDIDAVTALHVTSSRRAYRGIVADAYLDGPLAAERAALWLERITVDPETRNCIILVAETDDRQIAGLICLVPHEDARWGHFINNLHIDPERKGRGIGAALLRAALEKLPVGSLGAPVHLLVYEANHPARAVYDRWGGAVAERIEPAAEGDGKAAPLLRYVWPTAEGLLARIARVAA</sequence>
<proteinExistence type="predicted"/>
<feature type="domain" description="N-acetyltransferase" evidence="1">
    <location>
        <begin position="2"/>
        <end position="170"/>
    </location>
</feature>
<dbReference type="EMBL" id="JAUSVO010000006">
    <property type="protein sequence ID" value="MDQ0439568.1"/>
    <property type="molecule type" value="Genomic_DNA"/>
</dbReference>
<dbReference type="SUPFAM" id="SSF55729">
    <property type="entry name" value="Acyl-CoA N-acyltransferases (Nat)"/>
    <property type="match status" value="1"/>
</dbReference>
<reference evidence="2 3" key="1">
    <citation type="submission" date="2023-07" db="EMBL/GenBank/DDBJ databases">
        <title>Genomic Encyclopedia of Type Strains, Phase IV (KMG-IV): sequencing the most valuable type-strain genomes for metagenomic binning, comparative biology and taxonomic classification.</title>
        <authorList>
            <person name="Goeker M."/>
        </authorList>
    </citation>
    <scope>NUCLEOTIDE SEQUENCE [LARGE SCALE GENOMIC DNA]</scope>
    <source>
        <strain evidence="2 3">B6-8</strain>
    </source>
</reference>
<accession>A0ABU0HB79</accession>
<dbReference type="Pfam" id="PF00583">
    <property type="entry name" value="Acetyltransf_1"/>
    <property type="match status" value="1"/>
</dbReference>
<evidence type="ECO:0000313" key="3">
    <source>
        <dbReference type="Proteomes" id="UP001241603"/>
    </source>
</evidence>
<dbReference type="CDD" id="cd04301">
    <property type="entry name" value="NAT_SF"/>
    <property type="match status" value="1"/>
</dbReference>
<keyword evidence="3" id="KW-1185">Reference proteome</keyword>
<organism evidence="2 3">
    <name type="scientific">Kaistia dalseonensis</name>
    <dbReference type="NCBI Taxonomy" id="410840"/>
    <lineage>
        <taxon>Bacteria</taxon>
        <taxon>Pseudomonadati</taxon>
        <taxon>Pseudomonadota</taxon>
        <taxon>Alphaproteobacteria</taxon>
        <taxon>Hyphomicrobiales</taxon>
        <taxon>Kaistiaceae</taxon>
        <taxon>Kaistia</taxon>
    </lineage>
</organism>
<dbReference type="RefSeq" id="WP_266350463.1">
    <property type="nucleotide sequence ID" value="NZ_JAPKNG010000006.1"/>
</dbReference>
<protein>
    <submittedName>
        <fullName evidence="2">Ribosomal protein S18 acetylase RimI-like enzyme</fullName>
    </submittedName>
</protein>
<dbReference type="Gene3D" id="3.40.630.30">
    <property type="match status" value="1"/>
</dbReference>